<dbReference type="GO" id="GO:0008080">
    <property type="term" value="F:N-acetyltransferase activity"/>
    <property type="evidence" value="ECO:0007669"/>
    <property type="project" value="InterPro"/>
</dbReference>
<gene>
    <name evidence="2" type="ordered locus">Mzhil_1042</name>
</gene>
<sequence length="279" mass="32300">MENDTVTTVGKSIIQHGKFNDRIYLMKLDKSDNPEILDYMDELALKKKYSKIFAKVPEYAKKDFLEHGYTVEAHIPGFFNSKKDVYFLGKYFSEDRKNDSNSELDEKVLKTAISKSNESFSEKHADNFSYRICTEKDIPDIVNVYKKVFETYPFPIHDPAYIKKTMNMNVIYFAFFDRDKIVSLSSAEIDPDSCNSEMTDFATLPEYRRLGLSGFLLNIMEKEMKKMDITTVYTIARACSYGINIVFSKSGYTYSGKLINNTNIAGSFESMNVWYKHLI</sequence>
<dbReference type="PROSITE" id="PS51186">
    <property type="entry name" value="GNAT"/>
    <property type="match status" value="1"/>
</dbReference>
<dbReference type="InterPro" id="IPR022525">
    <property type="entry name" value="GNAT_AblB"/>
</dbReference>
<proteinExistence type="predicted"/>
<dbReference type="InterPro" id="IPR000182">
    <property type="entry name" value="GNAT_dom"/>
</dbReference>
<dbReference type="KEGG" id="mzh:Mzhil_1042"/>
<dbReference type="Proteomes" id="UP000006622">
    <property type="component" value="Chromosome"/>
</dbReference>
<reference evidence="2" key="1">
    <citation type="submission" date="2010-07" db="EMBL/GenBank/DDBJ databases">
        <title>The complete genome of Methanosalsum zhilinae DSM 4017.</title>
        <authorList>
            <consortium name="US DOE Joint Genome Institute (JGI-PGF)"/>
            <person name="Lucas S."/>
            <person name="Copeland A."/>
            <person name="Lapidus A."/>
            <person name="Glavina del Rio T."/>
            <person name="Dalin E."/>
            <person name="Tice H."/>
            <person name="Bruce D."/>
            <person name="Goodwin L."/>
            <person name="Pitluck S."/>
            <person name="Kyrpides N."/>
            <person name="Mavromatis K."/>
            <person name="Ovchinnikova G."/>
            <person name="Daligault H."/>
            <person name="Detter J.C."/>
            <person name="Han C."/>
            <person name="Tapia R."/>
            <person name="Larimer F."/>
            <person name="Land M."/>
            <person name="Hauser L."/>
            <person name="Markowitz V."/>
            <person name="Cheng J.-F."/>
            <person name="Hugenholtz P."/>
            <person name="Woyke T."/>
            <person name="Wu D."/>
            <person name="Spring S."/>
            <person name="Schueler E."/>
            <person name="Brambilla E."/>
            <person name="Klenk H.-P."/>
            <person name="Eisen J.A."/>
        </authorList>
    </citation>
    <scope>NUCLEOTIDE SEQUENCE</scope>
    <source>
        <strain evidence="2">DSM 4017</strain>
    </source>
</reference>
<dbReference type="NCBIfam" id="TIGR03827">
    <property type="entry name" value="GNAT_ablB"/>
    <property type="match status" value="1"/>
</dbReference>
<feature type="domain" description="N-acetyltransferase" evidence="1">
    <location>
        <begin position="128"/>
        <end position="279"/>
    </location>
</feature>
<dbReference type="Gene3D" id="3.40.630.30">
    <property type="match status" value="1"/>
</dbReference>
<dbReference type="Pfam" id="PF00583">
    <property type="entry name" value="Acetyltransf_1"/>
    <property type="match status" value="1"/>
</dbReference>
<name>F7XLX1_METZD</name>
<accession>F7XLX1</accession>
<dbReference type="AlphaFoldDB" id="F7XLX1"/>
<evidence type="ECO:0000313" key="2">
    <source>
        <dbReference type="EMBL" id="AEH60899.1"/>
    </source>
</evidence>
<dbReference type="HOGENOM" id="CLU_081246_0_0_2"/>
<protein>
    <submittedName>
        <fullName evidence="2">GCN5-related N-acetyltransferase</fullName>
    </submittedName>
</protein>
<dbReference type="CDD" id="cd04301">
    <property type="entry name" value="NAT_SF"/>
    <property type="match status" value="1"/>
</dbReference>
<organism evidence="2 3">
    <name type="scientific">Methanosalsum zhilinae (strain DSM 4017 / NBRC 107636 / OCM 62 / WeN5)</name>
    <name type="common">Methanohalophilus zhilinae</name>
    <dbReference type="NCBI Taxonomy" id="679901"/>
    <lineage>
        <taxon>Archaea</taxon>
        <taxon>Methanobacteriati</taxon>
        <taxon>Methanobacteriota</taxon>
        <taxon>Stenosarchaea group</taxon>
        <taxon>Methanomicrobia</taxon>
        <taxon>Methanosarcinales</taxon>
        <taxon>Methanosarcinaceae</taxon>
        <taxon>Methanosalsum</taxon>
    </lineage>
</organism>
<dbReference type="SUPFAM" id="SSF55729">
    <property type="entry name" value="Acyl-CoA N-acyltransferases (Nat)"/>
    <property type="match status" value="1"/>
</dbReference>
<dbReference type="OrthoDB" id="116527at2157"/>
<dbReference type="GeneID" id="10822667"/>
<evidence type="ECO:0000259" key="1">
    <source>
        <dbReference type="PROSITE" id="PS51186"/>
    </source>
</evidence>
<keyword evidence="3" id="KW-1185">Reference proteome</keyword>
<keyword evidence="2" id="KW-0808">Transferase</keyword>
<dbReference type="RefSeq" id="WP_013898337.1">
    <property type="nucleotide sequence ID" value="NC_015676.1"/>
</dbReference>
<dbReference type="EMBL" id="CP002101">
    <property type="protein sequence ID" value="AEH60899.1"/>
    <property type="molecule type" value="Genomic_DNA"/>
</dbReference>
<dbReference type="STRING" id="679901.Mzhil_1042"/>
<dbReference type="InterPro" id="IPR016181">
    <property type="entry name" value="Acyl_CoA_acyltransferase"/>
</dbReference>
<evidence type="ECO:0000313" key="3">
    <source>
        <dbReference type="Proteomes" id="UP000006622"/>
    </source>
</evidence>